<reference evidence="9" key="1">
    <citation type="journal article" date="2017" name="Nat. Microbiol.">
        <title>Global analysis of biosynthetic gene clusters reveals vast potential of secondary metabolite production in Penicillium species.</title>
        <authorList>
            <person name="Nielsen J.C."/>
            <person name="Grijseels S."/>
            <person name="Prigent S."/>
            <person name="Ji B."/>
            <person name="Dainat J."/>
            <person name="Nielsen K.F."/>
            <person name="Frisvad J.C."/>
            <person name="Workman M."/>
            <person name="Nielsen J."/>
        </authorList>
    </citation>
    <scope>NUCLEOTIDE SEQUENCE [LARGE SCALE GENOMIC DNA]</scope>
    <source>
        <strain evidence="9">IBT 24891</strain>
    </source>
</reference>
<dbReference type="CDD" id="cd00067">
    <property type="entry name" value="GAL4"/>
    <property type="match status" value="1"/>
</dbReference>
<dbReference type="SMART" id="SM00906">
    <property type="entry name" value="Fungal_trans"/>
    <property type="match status" value="1"/>
</dbReference>
<feature type="region of interest" description="Disordered" evidence="6">
    <location>
        <begin position="1"/>
        <end position="24"/>
    </location>
</feature>
<dbReference type="InterPro" id="IPR001138">
    <property type="entry name" value="Zn2Cys6_DnaBD"/>
</dbReference>
<dbReference type="GO" id="GO:0003677">
    <property type="term" value="F:DNA binding"/>
    <property type="evidence" value="ECO:0007669"/>
    <property type="project" value="UniProtKB-KW"/>
</dbReference>
<dbReference type="AlphaFoldDB" id="A0A1V6T391"/>
<dbReference type="SUPFAM" id="SSF57701">
    <property type="entry name" value="Zn2/Cys6 DNA-binding domain"/>
    <property type="match status" value="1"/>
</dbReference>
<evidence type="ECO:0000259" key="7">
    <source>
        <dbReference type="PROSITE" id="PS50048"/>
    </source>
</evidence>
<dbReference type="Proteomes" id="UP000191285">
    <property type="component" value="Unassembled WGS sequence"/>
</dbReference>
<gene>
    <name evidence="8" type="ORF">PENSTE_c013G10189</name>
</gene>
<keyword evidence="4" id="KW-0804">Transcription</keyword>
<dbReference type="Gene3D" id="4.10.240.10">
    <property type="entry name" value="Zn(2)-C6 fungal-type DNA-binding domain"/>
    <property type="match status" value="1"/>
</dbReference>
<dbReference type="InterPro" id="IPR007219">
    <property type="entry name" value="XnlR_reg_dom"/>
</dbReference>
<keyword evidence="1" id="KW-0479">Metal-binding</keyword>
<keyword evidence="3" id="KW-0238">DNA-binding</keyword>
<dbReference type="Pfam" id="PF04082">
    <property type="entry name" value="Fungal_trans"/>
    <property type="match status" value="1"/>
</dbReference>
<dbReference type="PROSITE" id="PS50048">
    <property type="entry name" value="ZN2_CY6_FUNGAL_2"/>
    <property type="match status" value="1"/>
</dbReference>
<dbReference type="PANTHER" id="PTHR47654:SF1">
    <property type="entry name" value="ZN(II)2CYS6 TRANSCRIPTION FACTOR (EUROFUNG)"/>
    <property type="match status" value="1"/>
</dbReference>
<evidence type="ECO:0000256" key="2">
    <source>
        <dbReference type="ARBA" id="ARBA00023015"/>
    </source>
</evidence>
<dbReference type="GO" id="GO:0006351">
    <property type="term" value="P:DNA-templated transcription"/>
    <property type="evidence" value="ECO:0007669"/>
    <property type="project" value="InterPro"/>
</dbReference>
<accession>A0A1V6T391</accession>
<sequence>MSDNFPRHPFHPEQGSSNPVNEQHPSAYAQLGLEQEQARLFGFRVPMEPTPGGDRLDPSPGQWPMNAKVPIPRSVYPSSHSTSSGRVSKACESCRDQKAKCSGHRPTCQRCQDNGTRCSYGDRKREKLLKELKDLSAQVQSYESLLRDLYPRLDSSAAQYVDQVLGGQLVRSPNTLANRSDFGRDDQTATIDHTEEDFNRDEASQAMGFVGEHSEVAWLYRLKRDLDQDILTPVGEIPDRPSISTLNYFQDDSEIIIPNDIDVLTRPPQQIADQLVESYFEAAHPDFPIIGKHIFLNQYRSFYSNSNVRPGKRWMAVLNLVFAIASKYSQLVQNQHQGNHVDHLVYFARAWRLSIGSVALLDHPNLQQVQVEGLAAFYLLSTGQVNRCVFVQTDPLITFVLSARSLTKSFQSRSWRIIGIAIRSAVAMGLNLRNETGTVAHLSKETRYRVWWALCVLDTVLYVVTGRPPSTSEVFCTTPLPVPYREEDFWNEGVTQVITDHKARSHLLATLLSSVNTISLGSNANPSTTPSTEAEPISPPITDTPPPNISLYLLYVVDLAFLMREAVETLYAPGAGTRRSWREMEMAISNFNNTADQWLCRLPAEFQFGNLNSDRPFARQRASLAFRFYTTKLVITQPCLRRLAHQVPHTPSPSTVCDIMASTCVEVAQQMLDILPDKPDIKWLYEGLPWWCVLHYVMQSTTVLLVELFSKTQSGTPLAAGLVQKVKKAVCWLSAMSDRDPSSHRAWLVCMDILSRHGMKFSFNINTEL</sequence>
<feature type="region of interest" description="Disordered" evidence="6">
    <location>
        <begin position="522"/>
        <end position="541"/>
    </location>
</feature>
<dbReference type="Pfam" id="PF00172">
    <property type="entry name" value="Zn_clus"/>
    <property type="match status" value="1"/>
</dbReference>
<feature type="compositionally biased region" description="Polar residues" evidence="6">
    <location>
        <begin position="522"/>
        <end position="532"/>
    </location>
</feature>
<keyword evidence="9" id="KW-1185">Reference proteome</keyword>
<feature type="domain" description="Zn(2)-C6 fungal-type" evidence="7">
    <location>
        <begin position="90"/>
        <end position="120"/>
    </location>
</feature>
<organism evidence="8 9">
    <name type="scientific">Penicillium steckii</name>
    <dbReference type="NCBI Taxonomy" id="303698"/>
    <lineage>
        <taxon>Eukaryota</taxon>
        <taxon>Fungi</taxon>
        <taxon>Dikarya</taxon>
        <taxon>Ascomycota</taxon>
        <taxon>Pezizomycotina</taxon>
        <taxon>Eurotiomycetes</taxon>
        <taxon>Eurotiomycetidae</taxon>
        <taxon>Eurotiales</taxon>
        <taxon>Aspergillaceae</taxon>
        <taxon>Penicillium</taxon>
    </lineage>
</organism>
<dbReference type="GO" id="GO:0008270">
    <property type="term" value="F:zinc ion binding"/>
    <property type="evidence" value="ECO:0007669"/>
    <property type="project" value="InterPro"/>
</dbReference>
<comment type="caution">
    <text evidence="8">The sequence shown here is derived from an EMBL/GenBank/DDBJ whole genome shotgun (WGS) entry which is preliminary data.</text>
</comment>
<dbReference type="PANTHER" id="PTHR47654">
    <property type="entry name" value="ZN(II)2CYS6 TRANSCRIPTION FACTOR (EUROFUNG)-RELATED"/>
    <property type="match status" value="1"/>
</dbReference>
<evidence type="ECO:0000256" key="4">
    <source>
        <dbReference type="ARBA" id="ARBA00023163"/>
    </source>
</evidence>
<evidence type="ECO:0000313" key="9">
    <source>
        <dbReference type="Proteomes" id="UP000191285"/>
    </source>
</evidence>
<dbReference type="PROSITE" id="PS00463">
    <property type="entry name" value="ZN2_CY6_FUNGAL_1"/>
    <property type="match status" value="1"/>
</dbReference>
<proteinExistence type="predicted"/>
<dbReference type="EMBL" id="MLKD01000013">
    <property type="protein sequence ID" value="OQE20400.1"/>
    <property type="molecule type" value="Genomic_DNA"/>
</dbReference>
<dbReference type="SMART" id="SM00066">
    <property type="entry name" value="GAL4"/>
    <property type="match status" value="1"/>
</dbReference>
<evidence type="ECO:0000256" key="6">
    <source>
        <dbReference type="SAM" id="MobiDB-lite"/>
    </source>
</evidence>
<keyword evidence="2" id="KW-0805">Transcription regulation</keyword>
<protein>
    <recommendedName>
        <fullName evidence="7">Zn(2)-C6 fungal-type domain-containing protein</fullName>
    </recommendedName>
</protein>
<dbReference type="OrthoDB" id="5296287at2759"/>
<dbReference type="CDD" id="cd12148">
    <property type="entry name" value="fungal_TF_MHR"/>
    <property type="match status" value="1"/>
</dbReference>
<evidence type="ECO:0000313" key="8">
    <source>
        <dbReference type="EMBL" id="OQE20400.1"/>
    </source>
</evidence>
<evidence type="ECO:0000256" key="5">
    <source>
        <dbReference type="ARBA" id="ARBA00023242"/>
    </source>
</evidence>
<keyword evidence="5" id="KW-0539">Nucleus</keyword>
<evidence type="ECO:0000256" key="3">
    <source>
        <dbReference type="ARBA" id="ARBA00023125"/>
    </source>
</evidence>
<dbReference type="InterPro" id="IPR036864">
    <property type="entry name" value="Zn2-C6_fun-type_DNA-bd_sf"/>
</dbReference>
<dbReference type="InterPro" id="IPR053230">
    <property type="entry name" value="Trans_reg_galc"/>
</dbReference>
<name>A0A1V6T391_9EURO</name>
<dbReference type="GO" id="GO:0000981">
    <property type="term" value="F:DNA-binding transcription factor activity, RNA polymerase II-specific"/>
    <property type="evidence" value="ECO:0007669"/>
    <property type="project" value="InterPro"/>
</dbReference>
<feature type="compositionally biased region" description="Polar residues" evidence="6">
    <location>
        <begin position="14"/>
        <end position="24"/>
    </location>
</feature>
<evidence type="ECO:0000256" key="1">
    <source>
        <dbReference type="ARBA" id="ARBA00022723"/>
    </source>
</evidence>